<dbReference type="AlphaFoldDB" id="A0A813AES5"/>
<dbReference type="Proteomes" id="UP000601435">
    <property type="component" value="Unassembled WGS sequence"/>
</dbReference>
<evidence type="ECO:0000313" key="2">
    <source>
        <dbReference type="EMBL" id="CAE7865461.1"/>
    </source>
</evidence>
<accession>A0A813AES5</accession>
<reference evidence="2" key="1">
    <citation type="submission" date="2021-02" db="EMBL/GenBank/DDBJ databases">
        <authorList>
            <person name="Dougan E. K."/>
            <person name="Rhodes N."/>
            <person name="Thang M."/>
            <person name="Chan C."/>
        </authorList>
    </citation>
    <scope>NUCLEOTIDE SEQUENCE</scope>
</reference>
<keyword evidence="3" id="KW-1185">Reference proteome</keyword>
<organism evidence="2 3">
    <name type="scientific">Symbiodinium necroappetens</name>
    <dbReference type="NCBI Taxonomy" id="1628268"/>
    <lineage>
        <taxon>Eukaryota</taxon>
        <taxon>Sar</taxon>
        <taxon>Alveolata</taxon>
        <taxon>Dinophyceae</taxon>
        <taxon>Suessiales</taxon>
        <taxon>Symbiodiniaceae</taxon>
        <taxon>Symbiodinium</taxon>
    </lineage>
</organism>
<gene>
    <name evidence="2" type="ORF">SNEC2469_LOCUS27679</name>
</gene>
<protein>
    <submittedName>
        <fullName evidence="2">Uncharacterized protein</fullName>
    </submittedName>
</protein>
<comment type="caution">
    <text evidence="2">The sequence shown here is derived from an EMBL/GenBank/DDBJ whole genome shotgun (WGS) entry which is preliminary data.</text>
</comment>
<feature type="region of interest" description="Disordered" evidence="1">
    <location>
        <begin position="61"/>
        <end position="92"/>
    </location>
</feature>
<name>A0A813AES5_9DINO</name>
<evidence type="ECO:0000313" key="3">
    <source>
        <dbReference type="Proteomes" id="UP000601435"/>
    </source>
</evidence>
<proteinExistence type="predicted"/>
<dbReference type="OrthoDB" id="10597563at2759"/>
<dbReference type="EMBL" id="CAJNJA010058730">
    <property type="protein sequence ID" value="CAE7865461.1"/>
    <property type="molecule type" value="Genomic_DNA"/>
</dbReference>
<evidence type="ECO:0000256" key="1">
    <source>
        <dbReference type="SAM" id="MobiDB-lite"/>
    </source>
</evidence>
<sequence>MRDWLGGKTASTVKPNVGLFAVNGYKCHPPRRTAGAGPRPADVRRLSAPARLLPKVQSLPTLQAKSGPARGEHLPGFWPLEDADEVKRKGCR</sequence>